<name>A0A8I1YDL7_BRAEL</name>
<comment type="caution">
    <text evidence="1">The sequence shown here is derived from an EMBL/GenBank/DDBJ whole genome shotgun (WGS) entry which is preliminary data.</text>
</comment>
<evidence type="ECO:0000313" key="1">
    <source>
        <dbReference type="EMBL" id="MBP1296639.1"/>
    </source>
</evidence>
<accession>A0A8I1YDL7</accession>
<sequence length="62" mass="6736">MSKGDVYRALRSPQVARSTGSNIAVITLNGEEDEFVVLQMAGAEADELARKLHEAGYGVTRR</sequence>
<dbReference type="EMBL" id="JAFICZ010000001">
    <property type="protein sequence ID" value="MBP1296639.1"/>
    <property type="molecule type" value="Genomic_DNA"/>
</dbReference>
<protein>
    <submittedName>
        <fullName evidence="1">Uncharacterized protein</fullName>
    </submittedName>
</protein>
<organism evidence="1 2">
    <name type="scientific">Bradyrhizobium elkanii</name>
    <dbReference type="NCBI Taxonomy" id="29448"/>
    <lineage>
        <taxon>Bacteria</taxon>
        <taxon>Pseudomonadati</taxon>
        <taxon>Pseudomonadota</taxon>
        <taxon>Alphaproteobacteria</taxon>
        <taxon>Hyphomicrobiales</taxon>
        <taxon>Nitrobacteraceae</taxon>
        <taxon>Bradyrhizobium</taxon>
    </lineage>
</organism>
<dbReference type="AlphaFoldDB" id="A0A8I1YDL7"/>
<evidence type="ECO:0000313" key="2">
    <source>
        <dbReference type="Proteomes" id="UP000673383"/>
    </source>
</evidence>
<dbReference type="Proteomes" id="UP000673383">
    <property type="component" value="Unassembled WGS sequence"/>
</dbReference>
<dbReference type="RefSeq" id="WP_209944697.1">
    <property type="nucleotide sequence ID" value="NZ_JAFICZ010000001.1"/>
</dbReference>
<reference evidence="1" key="1">
    <citation type="submission" date="2021-02" db="EMBL/GenBank/DDBJ databases">
        <title>Genomic Encyclopedia of Type Strains, Phase IV (KMG-V): Genome sequencing to study the core and pangenomes of soil and plant-associated prokaryotes.</title>
        <authorList>
            <person name="Whitman W."/>
        </authorList>
    </citation>
    <scope>NUCLEOTIDE SEQUENCE</scope>
    <source>
        <strain evidence="1">USDA 406</strain>
    </source>
</reference>
<proteinExistence type="predicted"/>
<gene>
    <name evidence="1" type="ORF">JOH49_006392</name>
</gene>